<gene>
    <name evidence="4" type="ORF">DHEL01_v210877</name>
</gene>
<dbReference type="GO" id="GO:1902412">
    <property type="term" value="P:regulation of mitotic cytokinesis"/>
    <property type="evidence" value="ECO:0007669"/>
    <property type="project" value="TreeGrafter"/>
</dbReference>
<feature type="region of interest" description="Disordered" evidence="3">
    <location>
        <begin position="1007"/>
        <end position="1027"/>
    </location>
</feature>
<feature type="region of interest" description="Disordered" evidence="3">
    <location>
        <begin position="1042"/>
        <end position="1074"/>
    </location>
</feature>
<evidence type="ECO:0000256" key="1">
    <source>
        <dbReference type="ARBA" id="ARBA00022614"/>
    </source>
</evidence>
<feature type="compositionally biased region" description="Basic and acidic residues" evidence="3">
    <location>
        <begin position="726"/>
        <end position="745"/>
    </location>
</feature>
<dbReference type="GO" id="GO:0061499">
    <property type="term" value="C:outer plaque of mitotic spindle pole body"/>
    <property type="evidence" value="ECO:0007669"/>
    <property type="project" value="TreeGrafter"/>
</dbReference>
<dbReference type="InterPro" id="IPR052574">
    <property type="entry name" value="CDIRP"/>
</dbReference>
<dbReference type="GO" id="GO:0035591">
    <property type="term" value="F:signaling adaptor activity"/>
    <property type="evidence" value="ECO:0007669"/>
    <property type="project" value="TreeGrafter"/>
</dbReference>
<dbReference type="SMART" id="SM00369">
    <property type="entry name" value="LRR_TYP"/>
    <property type="match status" value="5"/>
</dbReference>
<feature type="region of interest" description="Disordered" evidence="3">
    <location>
        <begin position="401"/>
        <end position="469"/>
    </location>
</feature>
<dbReference type="InParanoid" id="A0A2P5HKE3"/>
<dbReference type="STRING" id="158607.A0A2P5HKE3"/>
<evidence type="ECO:0000313" key="4">
    <source>
        <dbReference type="EMBL" id="POS70728.1"/>
    </source>
</evidence>
<dbReference type="PANTHER" id="PTHR47566:SF1">
    <property type="entry name" value="PROTEIN NUD1"/>
    <property type="match status" value="1"/>
</dbReference>
<accession>A0A2P5HKE3</accession>
<proteinExistence type="predicted"/>
<feature type="region of interest" description="Disordered" evidence="3">
    <location>
        <begin position="1"/>
        <end position="145"/>
    </location>
</feature>
<feature type="compositionally biased region" description="Polar residues" evidence="3">
    <location>
        <begin position="17"/>
        <end position="42"/>
    </location>
</feature>
<evidence type="ECO:0000313" key="5">
    <source>
        <dbReference type="Proteomes" id="UP000094444"/>
    </source>
</evidence>
<name>A0A2P5HKE3_DIAHE</name>
<feature type="compositionally biased region" description="Basic and acidic residues" evidence="3">
    <location>
        <begin position="267"/>
        <end position="276"/>
    </location>
</feature>
<dbReference type="PANTHER" id="PTHR47566">
    <property type="match status" value="1"/>
</dbReference>
<evidence type="ECO:0000256" key="2">
    <source>
        <dbReference type="ARBA" id="ARBA00022737"/>
    </source>
</evidence>
<feature type="region of interest" description="Disordered" evidence="3">
    <location>
        <begin position="230"/>
        <end position="307"/>
    </location>
</feature>
<feature type="region of interest" description="Disordered" evidence="3">
    <location>
        <begin position="341"/>
        <end position="367"/>
    </location>
</feature>
<feature type="region of interest" description="Disordered" evidence="3">
    <location>
        <begin position="576"/>
        <end position="607"/>
    </location>
</feature>
<dbReference type="OrthoDB" id="7451790at2759"/>
<feature type="region of interest" description="Disordered" evidence="3">
    <location>
        <begin position="793"/>
        <end position="850"/>
    </location>
</feature>
<feature type="compositionally biased region" description="Low complexity" evidence="3">
    <location>
        <begin position="1191"/>
        <end position="1201"/>
    </location>
</feature>
<feature type="region of interest" description="Disordered" evidence="3">
    <location>
        <begin position="931"/>
        <end position="973"/>
    </location>
</feature>
<dbReference type="SUPFAM" id="SSF52058">
    <property type="entry name" value="L domain-like"/>
    <property type="match status" value="1"/>
</dbReference>
<keyword evidence="2" id="KW-0677">Repeat</keyword>
<dbReference type="EMBL" id="MAVT02001509">
    <property type="protein sequence ID" value="POS70728.1"/>
    <property type="molecule type" value="Genomic_DNA"/>
</dbReference>
<feature type="region of interest" description="Disordered" evidence="3">
    <location>
        <begin position="1222"/>
        <end position="1269"/>
    </location>
</feature>
<dbReference type="PROSITE" id="PS51450">
    <property type="entry name" value="LRR"/>
    <property type="match status" value="3"/>
</dbReference>
<keyword evidence="1" id="KW-0433">Leucine-rich repeat</keyword>
<feature type="region of interest" description="Disordered" evidence="3">
    <location>
        <begin position="673"/>
        <end position="768"/>
    </location>
</feature>
<feature type="compositionally biased region" description="Basic and acidic residues" evidence="3">
    <location>
        <begin position="1223"/>
        <end position="1247"/>
    </location>
</feature>
<feature type="region of interest" description="Disordered" evidence="3">
    <location>
        <begin position="626"/>
        <end position="655"/>
    </location>
</feature>
<feature type="region of interest" description="Disordered" evidence="3">
    <location>
        <begin position="170"/>
        <end position="214"/>
    </location>
</feature>
<feature type="compositionally biased region" description="Low complexity" evidence="3">
    <location>
        <begin position="102"/>
        <end position="122"/>
    </location>
</feature>
<reference evidence="4" key="1">
    <citation type="submission" date="2017-09" db="EMBL/GenBank/DDBJ databases">
        <title>Polyketide synthases of a Diaporthe helianthi virulent isolate.</title>
        <authorList>
            <person name="Baroncelli R."/>
        </authorList>
    </citation>
    <scope>NUCLEOTIDE SEQUENCE [LARGE SCALE GENOMIC DNA]</scope>
    <source>
        <strain evidence="4">7/96</strain>
    </source>
</reference>
<feature type="region of interest" description="Disordered" evidence="3">
    <location>
        <begin position="482"/>
        <end position="540"/>
    </location>
</feature>
<feature type="compositionally biased region" description="Low complexity" evidence="3">
    <location>
        <begin position="713"/>
        <end position="725"/>
    </location>
</feature>
<dbReference type="InterPro" id="IPR001611">
    <property type="entry name" value="Leu-rich_rpt"/>
</dbReference>
<comment type="caution">
    <text evidence="4">The sequence shown here is derived from an EMBL/GenBank/DDBJ whole genome shotgun (WGS) entry which is preliminary data.</text>
</comment>
<protein>
    <submittedName>
        <fullName evidence="4">WD repeat domain-containing protein</fullName>
    </submittedName>
</protein>
<dbReference type="InterPro" id="IPR032675">
    <property type="entry name" value="LRR_dom_sf"/>
</dbReference>
<dbReference type="InterPro" id="IPR003591">
    <property type="entry name" value="Leu-rich_rpt_typical-subtyp"/>
</dbReference>
<sequence>MSSHAWLDSLSEDWPSEPNSPTSSKPPTRNGTTKSSIRSSGTKIPRPSSDHSASRRLSATPNWNSSAALNERSPSHINIPAQLSKRTSSKLSQEARSHPLRGRTASRSISGISGISGSPAGSVVHNTVHRQSLSSSPDKRKYDTPEWKRRLIYGELAYGEQRDLFTSAGTGLEGMFKPPVPAKSASGQADEDRSNLQRNNTTLPSSPPEIAGNYSNYEVFSDRYSEQELPEHIGANQTNGRPVRYKRADEAESDTSELSDMSVRRNVPREVAEADSSRSAAQFLAPAAAGDESRKTSSQSAARHEDFSPIFVGRRGAEDGKNDFSALDLSPSVLYERLEKLQKDRSRTSGSEHGHSSAAGGRSQGIAATDGVQRLGSYVNIRRGGQSADGSFQHHVLTPALGNTSDMLPEESLQASTPKQFPSLRGNKPDFQDMSSGTPLVPAAPFPSPEKKQLRAQGSGGSPLKLFGPYDTFTNQTLLRRISQFEDPNTSPTSEKPPILGKRNSMGSASKNTTDANIRPQSSQEDPEPNAGQSKGQTRSVSQFGAGELDGFEFDEDFSRLSNDSDDDFHVHRSVTFDGTADSSPSGAADISIAKRRQRPENNSSAHFRTLSGAASRAASALLAATPKHQIQDHEYKRPRTSPSKDPTPKRRRTLHESDISFGAGDEHMLESTQTTHQHMQVVIGRKRKDARPGEMQQKANAGVLASRKVLRVRTPTPSPSQRSPVQREQHPYDHMHVPENDGARRARKGMQKAQHQPKFPAVGGRKPSIRTEDFINEAHRIMAAIRGKNGMRSGLTSVEESESEHTGQDIWEPALPDSSFQESTREPFSRPPSRDGKPVPRAINRQQNPDLVNHLKKYEEHSDMGDIIASSLRSLGVSKEDIQAVQALEYRSHSSMSEASEHSVLRHEIVSDPPNIRISENPHRYEYTTSAEQAQQFRDRIPSHSSGSESGISTGRSIRTGSSRGSDTRRTIAPQSVSHLIPDQVGNMVLDRQRNVWVKSNKVHATRTKRSNTLASENSEDDPFADIPDLTVDATRELQNLKDRQSRQGESGKQFFGPDKFVGSPEQSVQGQSLKSILVRDFAEKPSKNGSMRSTSRLMRKFAEADNEDVEHEITIHEDRLEDSSPRRRMTISFSSPIASIIQDVVSGSGTEENNTSMFEQSVADILQSTGRHSRRATPHHSLNGHGGPRPRSSSSAPSRHMSVKGASFVPRPVSVIEEESYEKSFADRTELSKGESRSIAEEKPHQSRQASVSIMFKTPGRPKSRLRPDNAEILNQQIGNLSLSPISDFTAHQDRSYAFEVSYLVEDQKLVTGDTTRKRMSQTVRHLVSKLAEVEPFEPYWEDLKELALHGKDLGSLHMLDRFCGSLVKIDVSHNTLRALDGIPSSTRELTITHNLLSELTAWDRLGNLQYINVSNNNIKSLSAFNGLVHLRGLIADNCGLANLDGLRFHDSLLTLRARGNTIEKLNFDGTNLQRLASLDLESNGIREIQSLHELSSLAYLNLKGNQLVKFSPAEPLVLKHLIISDNKLRKVDVASMPRLHLLYADRNKLTKVAGLSRVPHLDSLSLREQGGSKPFDLSFLETAYEVRKLFLSGNHLGFFDPPRDFLNLQLLDLANCGLQRLPDNLGQLMPNLRVANLCFNGLSDISGLSSIPRLKRLLLAGNRLANMKSLLGVLGQFPWLTEVDLRDNVVTQGFYPPIRVVLQDGETQAADIFKLPDADHERDARYCGRLDMETRIQRRVYERKCVRSCKHLQKLDGLPVNRKIRHIRDVVWKNMALRGMLLQPDGLPFDLSQYELEKEEGPVSYVSDDENEAEKGEAKCIINESERWGIEDSFAG</sequence>
<feature type="compositionally biased region" description="Polar residues" evidence="3">
    <location>
        <begin position="55"/>
        <end position="68"/>
    </location>
</feature>
<feature type="compositionally biased region" description="Polar residues" evidence="3">
    <location>
        <begin position="531"/>
        <end position="540"/>
    </location>
</feature>
<feature type="region of interest" description="Disordered" evidence="3">
    <location>
        <begin position="1170"/>
        <end position="1208"/>
    </location>
</feature>
<feature type="compositionally biased region" description="Basic and acidic residues" evidence="3">
    <location>
        <begin position="824"/>
        <end position="839"/>
    </location>
</feature>
<keyword evidence="5" id="KW-1185">Reference proteome</keyword>
<feature type="compositionally biased region" description="Polar residues" evidence="3">
    <location>
        <begin position="84"/>
        <end position="94"/>
    </location>
</feature>
<feature type="compositionally biased region" description="Low complexity" evidence="3">
    <location>
        <begin position="944"/>
        <end position="966"/>
    </location>
</feature>
<feature type="compositionally biased region" description="Polar residues" evidence="3">
    <location>
        <begin position="505"/>
        <end position="524"/>
    </location>
</feature>
<feature type="compositionally biased region" description="Basic and acidic residues" evidence="3">
    <location>
        <begin position="341"/>
        <end position="355"/>
    </location>
</feature>
<dbReference type="Gene3D" id="3.80.10.10">
    <property type="entry name" value="Ribonuclease Inhibitor"/>
    <property type="match status" value="2"/>
</dbReference>
<feature type="compositionally biased region" description="Low complexity" evidence="3">
    <location>
        <begin position="356"/>
        <end position="365"/>
    </location>
</feature>
<evidence type="ECO:0000256" key="3">
    <source>
        <dbReference type="SAM" id="MobiDB-lite"/>
    </source>
</evidence>
<dbReference type="Proteomes" id="UP000094444">
    <property type="component" value="Unassembled WGS sequence"/>
</dbReference>
<organism evidence="4 5">
    <name type="scientific">Diaporthe helianthi</name>
    <dbReference type="NCBI Taxonomy" id="158607"/>
    <lineage>
        <taxon>Eukaryota</taxon>
        <taxon>Fungi</taxon>
        <taxon>Dikarya</taxon>
        <taxon>Ascomycota</taxon>
        <taxon>Pezizomycotina</taxon>
        <taxon>Sordariomycetes</taxon>
        <taxon>Sordariomycetidae</taxon>
        <taxon>Diaporthales</taxon>
        <taxon>Diaporthaceae</taxon>
        <taxon>Diaporthe</taxon>
    </lineage>
</organism>
<dbReference type="GO" id="GO:0031028">
    <property type="term" value="P:septation initiation signaling"/>
    <property type="evidence" value="ECO:0007669"/>
    <property type="project" value="TreeGrafter"/>
</dbReference>